<dbReference type="Gene3D" id="1.10.3080.10">
    <property type="entry name" value="Clc chloride channel"/>
    <property type="match status" value="1"/>
</dbReference>
<organism evidence="12 13">
    <name type="scientific">Aureobasidium pullulans</name>
    <name type="common">Black yeast</name>
    <name type="synonym">Pullularia pullulans</name>
    <dbReference type="NCBI Taxonomy" id="5580"/>
    <lineage>
        <taxon>Eukaryota</taxon>
        <taxon>Fungi</taxon>
        <taxon>Dikarya</taxon>
        <taxon>Ascomycota</taxon>
        <taxon>Pezizomycotina</taxon>
        <taxon>Dothideomycetes</taxon>
        <taxon>Dothideomycetidae</taxon>
        <taxon>Dothideales</taxon>
        <taxon>Saccotheciaceae</taxon>
        <taxon>Aureobasidium</taxon>
    </lineage>
</organism>
<dbReference type="CDD" id="cd03684">
    <property type="entry name" value="ClC_3_like"/>
    <property type="match status" value="1"/>
</dbReference>
<dbReference type="InterPro" id="IPR014743">
    <property type="entry name" value="Cl-channel_core"/>
</dbReference>
<evidence type="ECO:0000256" key="10">
    <source>
        <dbReference type="SAM" id="MobiDB-lite"/>
    </source>
</evidence>
<dbReference type="AlphaFoldDB" id="A0A4S9VH81"/>
<feature type="transmembrane region" description="Helical" evidence="9">
    <location>
        <begin position="560"/>
        <end position="578"/>
    </location>
</feature>
<feature type="transmembrane region" description="Helical" evidence="9">
    <location>
        <begin position="390"/>
        <end position="414"/>
    </location>
</feature>
<dbReference type="Gene3D" id="3.10.580.10">
    <property type="entry name" value="CBS-domain"/>
    <property type="match status" value="1"/>
</dbReference>
<evidence type="ECO:0000256" key="7">
    <source>
        <dbReference type="ARBA" id="ARBA00023214"/>
    </source>
</evidence>
<keyword evidence="5 9" id="KW-0406">Ion transport</keyword>
<dbReference type="GO" id="GO:0005247">
    <property type="term" value="F:voltage-gated chloride channel activity"/>
    <property type="evidence" value="ECO:0007669"/>
    <property type="project" value="TreeGrafter"/>
</dbReference>
<dbReference type="Pfam" id="PF00571">
    <property type="entry name" value="CBS"/>
    <property type="match status" value="1"/>
</dbReference>
<dbReference type="Pfam" id="PF00654">
    <property type="entry name" value="Voltage_CLC"/>
    <property type="match status" value="1"/>
</dbReference>
<feature type="region of interest" description="Disordered" evidence="10">
    <location>
        <begin position="54"/>
        <end position="91"/>
    </location>
</feature>
<feature type="transmembrane region" description="Helical" evidence="9">
    <location>
        <begin position="584"/>
        <end position="605"/>
    </location>
</feature>
<dbReference type="Proteomes" id="UP000310121">
    <property type="component" value="Unassembled WGS sequence"/>
</dbReference>
<feature type="compositionally biased region" description="Polar residues" evidence="10">
    <location>
        <begin position="923"/>
        <end position="937"/>
    </location>
</feature>
<dbReference type="PANTHER" id="PTHR45711:SF9">
    <property type="entry name" value="ANION_PROTON EXCHANGE TRANSPORTER GEF1"/>
    <property type="match status" value="1"/>
</dbReference>
<dbReference type="GO" id="GO:0005783">
    <property type="term" value="C:endoplasmic reticulum"/>
    <property type="evidence" value="ECO:0007669"/>
    <property type="project" value="TreeGrafter"/>
</dbReference>
<evidence type="ECO:0000313" key="12">
    <source>
        <dbReference type="EMBL" id="THZ51409.1"/>
    </source>
</evidence>
<feature type="transmembrane region" description="Helical" evidence="9">
    <location>
        <begin position="662"/>
        <end position="679"/>
    </location>
</feature>
<evidence type="ECO:0000256" key="6">
    <source>
        <dbReference type="ARBA" id="ARBA00023136"/>
    </source>
</evidence>
<feature type="region of interest" description="Disordered" evidence="10">
    <location>
        <begin position="923"/>
        <end position="955"/>
    </location>
</feature>
<evidence type="ECO:0000256" key="8">
    <source>
        <dbReference type="PROSITE-ProRule" id="PRU00703"/>
    </source>
</evidence>
<dbReference type="GO" id="GO:0006878">
    <property type="term" value="P:intracellular copper ion homeostasis"/>
    <property type="evidence" value="ECO:0007669"/>
    <property type="project" value="TreeGrafter"/>
</dbReference>
<dbReference type="Gene3D" id="3.90.1280.20">
    <property type="match status" value="1"/>
</dbReference>
<keyword evidence="8" id="KW-0129">CBS domain</keyword>
<dbReference type="SUPFAM" id="SSF54631">
    <property type="entry name" value="CBS-domain pair"/>
    <property type="match status" value="1"/>
</dbReference>
<comment type="similarity">
    <text evidence="9">Belongs to the chloride channel (TC 2.A.49) family.</text>
</comment>
<keyword evidence="4 9" id="KW-1133">Transmembrane helix</keyword>
<dbReference type="GO" id="GO:0005769">
    <property type="term" value="C:early endosome"/>
    <property type="evidence" value="ECO:0007669"/>
    <property type="project" value="TreeGrafter"/>
</dbReference>
<feature type="transmembrane region" description="Helical" evidence="9">
    <location>
        <begin position="239"/>
        <end position="258"/>
    </location>
</feature>
<dbReference type="PRINTS" id="PR00762">
    <property type="entry name" value="CLCHANNEL"/>
</dbReference>
<feature type="transmembrane region" description="Helical" evidence="9">
    <location>
        <begin position="633"/>
        <end position="656"/>
    </location>
</feature>
<feature type="domain" description="CBS" evidence="11">
    <location>
        <begin position="825"/>
        <end position="882"/>
    </location>
</feature>
<dbReference type="PROSITE" id="PS51371">
    <property type="entry name" value="CBS"/>
    <property type="match status" value="2"/>
</dbReference>
<reference evidence="12 13" key="1">
    <citation type="submission" date="2018-10" db="EMBL/GenBank/DDBJ databases">
        <title>Fifty Aureobasidium pullulans genomes reveal a recombining polyextremotolerant generalist.</title>
        <authorList>
            <person name="Gostincar C."/>
            <person name="Turk M."/>
            <person name="Zajc J."/>
            <person name="Gunde-Cimerman N."/>
        </authorList>
    </citation>
    <scope>NUCLEOTIDE SEQUENCE [LARGE SCALE GENOMIC DNA]</scope>
    <source>
        <strain evidence="12 13">EXF-3844</strain>
    </source>
</reference>
<dbReference type="GO" id="GO:0000324">
    <property type="term" value="C:fungal-type vacuole"/>
    <property type="evidence" value="ECO:0007669"/>
    <property type="project" value="TreeGrafter"/>
</dbReference>
<evidence type="ECO:0000256" key="2">
    <source>
        <dbReference type="ARBA" id="ARBA00022448"/>
    </source>
</evidence>
<keyword evidence="7 9" id="KW-0868">Chloride</keyword>
<feature type="transmembrane region" description="Helical" evidence="9">
    <location>
        <begin position="469"/>
        <end position="489"/>
    </location>
</feature>
<gene>
    <name evidence="12" type="ORF">D6C90_01802</name>
</gene>
<evidence type="ECO:0000256" key="9">
    <source>
        <dbReference type="RuleBase" id="RU361221"/>
    </source>
</evidence>
<feature type="region of interest" description="Disordered" evidence="10">
    <location>
        <begin position="1"/>
        <end position="26"/>
    </location>
</feature>
<feature type="transmembrane region" description="Helical" evidence="9">
    <location>
        <begin position="166"/>
        <end position="184"/>
    </location>
</feature>
<dbReference type="GO" id="GO:0005794">
    <property type="term" value="C:Golgi apparatus"/>
    <property type="evidence" value="ECO:0007669"/>
    <property type="project" value="TreeGrafter"/>
</dbReference>
<dbReference type="InterPro" id="IPR001807">
    <property type="entry name" value="ClC"/>
</dbReference>
<protein>
    <recommendedName>
        <fullName evidence="9">Chloride channel protein</fullName>
    </recommendedName>
</protein>
<comment type="subcellular location">
    <subcellularLocation>
        <location evidence="1 9">Membrane</location>
        <topology evidence="1 9">Multi-pass membrane protein</topology>
    </subcellularLocation>
</comment>
<evidence type="ECO:0000259" key="11">
    <source>
        <dbReference type="PROSITE" id="PS51371"/>
    </source>
</evidence>
<dbReference type="FunFam" id="1.10.3080.10:FF:000011">
    <property type="entry name" value="Chloride channel protein"/>
    <property type="match status" value="1"/>
</dbReference>
<dbReference type="EMBL" id="QZBN01000089">
    <property type="protein sequence ID" value="THZ51409.1"/>
    <property type="molecule type" value="Genomic_DNA"/>
</dbReference>
<dbReference type="PANTHER" id="PTHR45711">
    <property type="entry name" value="CHLORIDE CHANNEL PROTEIN"/>
    <property type="match status" value="1"/>
</dbReference>
<comment type="caution">
    <text evidence="12">The sequence shown here is derived from an EMBL/GenBank/DDBJ whole genome shotgun (WGS) entry which is preliminary data.</text>
</comment>
<feature type="transmembrane region" description="Helical" evidence="9">
    <location>
        <begin position="501"/>
        <end position="521"/>
    </location>
</feature>
<keyword evidence="6 9" id="KW-0472">Membrane</keyword>
<dbReference type="InterPro" id="IPR000644">
    <property type="entry name" value="CBS_dom"/>
</dbReference>
<evidence type="ECO:0000256" key="5">
    <source>
        <dbReference type="ARBA" id="ARBA00023065"/>
    </source>
</evidence>
<name>A0A4S9VH81_AURPU</name>
<dbReference type="CDD" id="cd04591">
    <property type="entry name" value="CBS_pair_voltage-gated_CLC_euk_bac"/>
    <property type="match status" value="1"/>
</dbReference>
<accession>A0A4S9VH81</accession>
<dbReference type="SUPFAM" id="SSF81340">
    <property type="entry name" value="Clc chloride channel"/>
    <property type="match status" value="1"/>
</dbReference>
<feature type="domain" description="CBS" evidence="11">
    <location>
        <begin position="717"/>
        <end position="777"/>
    </location>
</feature>
<evidence type="ECO:0000256" key="4">
    <source>
        <dbReference type="ARBA" id="ARBA00022989"/>
    </source>
</evidence>
<proteinExistence type="inferred from homology"/>
<evidence type="ECO:0000313" key="13">
    <source>
        <dbReference type="Proteomes" id="UP000310121"/>
    </source>
</evidence>
<feature type="transmembrane region" description="Helical" evidence="9">
    <location>
        <begin position="429"/>
        <end position="448"/>
    </location>
</feature>
<keyword evidence="2 9" id="KW-0813">Transport</keyword>
<evidence type="ECO:0000256" key="1">
    <source>
        <dbReference type="ARBA" id="ARBA00004141"/>
    </source>
</evidence>
<evidence type="ECO:0000256" key="3">
    <source>
        <dbReference type="ARBA" id="ARBA00022692"/>
    </source>
</evidence>
<sequence>MHAFDDDDTPGTPRSSRGSTIRRHGRRLASDWDLKSRLPSRLILDDHASLLDNPDGRPSYRAVASAPQSPRKTFKRRNSAPGSERRSGTLGSRVAKALGAEANIVEEDNQQKLSDSIYYDDRVWYDQYTSTDWVQDSISDAFRLKELRSRKGFRGRAEGLFDSAQGWILVALIGCVTAGIAYIVDVSESVIFDLKTGYCSHAWYYGKKSCCGGASTCDQWSRWSLHLTPGPEENGWFDYAAFVFWVIFLSIAACLITLQTKTVISSAISLSTLDENLAAQAPTSGEARKDSIGSPMGRFAKAAQRPPMVYYPAAGSGVAEVKVILSGFIIRGYLGLRTLIFKTLGLILSVASGLSLGKEGPFVHIATCVGNVACRMFEKYHVNDAKRREILSASAASGVAVAFGSPIGGVLFSLESQEMSNYFPLKTLWRSYFCALVATAVLSAMNPFRTGQLVMFTVSYDRQWHFFEIFFYIILGIFGGLYGAFVIKWNLRMQAFRKRYLTQYPILEATILATATAILCYPNKFLRIDMTESMEILFLECEGGHDYDGLCDRQNRWSSVFSLLIATVLRTFLVIISYGCKVPAGIFVPSMAIGASFGRMVGILVQATQQAFPNAAFFSACQPDMPCITPGTYAFLGAAAALSGIMHITVSVVVIMFELTGALTYILPTMIVVGVTKAVSDRFGKGGIADRMIWFNGMPFLDNKEDHAFGVPVSTAMTSELKALPISGLEVRDIEKLLEDTKYSGYPIVEDATSMMLVGYAGRTELRYALDRARRDQMATPRTKCFFTPVAGHVPITPSTPNPAVHFDYLSASSNQSSVDLSKFIDATPITVHPRLPLETVMELFKKLGPRVILVEYRGRLTGLITVKDCLKYQFQAEAHENPKDDSALREAQDRLWEVIRKTAGWISSRLLFLKRHSHVRLPSNSDGGITPRTETSAEGRAAARNGDVELEHRT</sequence>
<dbReference type="GO" id="GO:0006879">
    <property type="term" value="P:intracellular iron ion homeostasis"/>
    <property type="evidence" value="ECO:0007669"/>
    <property type="project" value="TreeGrafter"/>
</dbReference>
<dbReference type="GO" id="GO:0005886">
    <property type="term" value="C:plasma membrane"/>
    <property type="evidence" value="ECO:0007669"/>
    <property type="project" value="TreeGrafter"/>
</dbReference>
<dbReference type="InterPro" id="IPR046342">
    <property type="entry name" value="CBS_dom_sf"/>
</dbReference>
<keyword evidence="3 9" id="KW-0812">Transmembrane</keyword>